<feature type="transmembrane region" description="Helical" evidence="9">
    <location>
        <begin position="183"/>
        <end position="204"/>
    </location>
</feature>
<evidence type="ECO:0000256" key="5">
    <source>
        <dbReference type="ARBA" id="ARBA00022692"/>
    </source>
</evidence>
<feature type="domain" description="Major facilitator superfamily (MFS) profile" evidence="10">
    <location>
        <begin position="29"/>
        <end position="485"/>
    </location>
</feature>
<keyword evidence="7 9" id="KW-0472">Membrane</keyword>
<dbReference type="NCBIfam" id="TIGR00711">
    <property type="entry name" value="efflux_EmrB"/>
    <property type="match status" value="1"/>
</dbReference>
<gene>
    <name evidence="11" type="ORF">GCM10009867_28820</name>
</gene>
<evidence type="ECO:0000256" key="2">
    <source>
        <dbReference type="ARBA" id="ARBA00008537"/>
    </source>
</evidence>
<dbReference type="Gene3D" id="1.20.1720.10">
    <property type="entry name" value="Multidrug resistance protein D"/>
    <property type="match status" value="1"/>
</dbReference>
<evidence type="ECO:0000256" key="9">
    <source>
        <dbReference type="SAM" id="Phobius"/>
    </source>
</evidence>
<dbReference type="InterPro" id="IPR020846">
    <property type="entry name" value="MFS_dom"/>
</dbReference>
<evidence type="ECO:0000259" key="10">
    <source>
        <dbReference type="PROSITE" id="PS50850"/>
    </source>
</evidence>
<name>A0ABN3UT88_9MICO</name>
<keyword evidence="3" id="KW-0813">Transport</keyword>
<feature type="transmembrane region" description="Helical" evidence="9">
    <location>
        <begin position="385"/>
        <end position="406"/>
    </location>
</feature>
<feature type="transmembrane region" description="Helical" evidence="9">
    <location>
        <begin position="67"/>
        <end position="87"/>
    </location>
</feature>
<comment type="caution">
    <text evidence="11">The sequence shown here is derived from an EMBL/GenBank/DDBJ whole genome shotgun (WGS) entry which is preliminary data.</text>
</comment>
<dbReference type="InterPro" id="IPR004638">
    <property type="entry name" value="EmrB-like"/>
</dbReference>
<feature type="transmembrane region" description="Helical" evidence="9">
    <location>
        <begin position="216"/>
        <end position="233"/>
    </location>
</feature>
<evidence type="ECO:0000313" key="12">
    <source>
        <dbReference type="Proteomes" id="UP001501326"/>
    </source>
</evidence>
<dbReference type="InterPro" id="IPR036259">
    <property type="entry name" value="MFS_trans_sf"/>
</dbReference>
<evidence type="ECO:0000256" key="1">
    <source>
        <dbReference type="ARBA" id="ARBA00004651"/>
    </source>
</evidence>
<feature type="transmembrane region" description="Helical" evidence="9">
    <location>
        <begin position="418"/>
        <end position="438"/>
    </location>
</feature>
<feature type="region of interest" description="Disordered" evidence="8">
    <location>
        <begin position="1"/>
        <end position="20"/>
    </location>
</feature>
<dbReference type="RefSeq" id="WP_344194632.1">
    <property type="nucleotide sequence ID" value="NZ_BAAARN010000003.1"/>
</dbReference>
<reference evidence="11 12" key="1">
    <citation type="journal article" date="2019" name="Int. J. Syst. Evol. Microbiol.">
        <title>The Global Catalogue of Microorganisms (GCM) 10K type strain sequencing project: providing services to taxonomists for standard genome sequencing and annotation.</title>
        <authorList>
            <consortium name="The Broad Institute Genomics Platform"/>
            <consortium name="The Broad Institute Genome Sequencing Center for Infectious Disease"/>
            <person name="Wu L."/>
            <person name="Ma J."/>
        </authorList>
    </citation>
    <scope>NUCLEOTIDE SEQUENCE [LARGE SCALE GENOMIC DNA]</scope>
    <source>
        <strain evidence="11 12">JCM 16378</strain>
    </source>
</reference>
<evidence type="ECO:0000256" key="7">
    <source>
        <dbReference type="ARBA" id="ARBA00023136"/>
    </source>
</evidence>
<dbReference type="PANTHER" id="PTHR42718:SF9">
    <property type="entry name" value="MAJOR FACILITATOR SUPERFAMILY MULTIDRUG TRANSPORTER MFSC"/>
    <property type="match status" value="1"/>
</dbReference>
<keyword evidence="5 9" id="KW-0812">Transmembrane</keyword>
<sequence length="512" mass="52806">MTEATALGGTDTARGLPGERTPTVNTTAVLRILVLATFIVILNETIMVNAIPRLMRDFDVPATSAQWLSTAFMLTMAVVIPVTGWFLQRVTTRTAYTLAMSLFLTGTALAAVAPTFSILLGARVIQASGTAVMMPLLMTTMLTLVPMQDRGKVMGNVTLVMSVAPALGPAVSGVLLQLGSWRLIFAVVLPIAVVITVLGLRELVNIAEPKPSRIDWSSVALSAVGFGALVYGLSGLGEGSHSTAAIPPAVTTAIGVLSLAVFVWRQIRLQRGAGPLLDLRTLTFAPFAIALALMCGSFMALMGAMILLPLYLQEVKGLSTLTTGLLLMPGGLAMGVLGPWVGRAYDRYGAARLVVPGSVVMALTLVAFTQVGVDTPAYLVLTNHVVLSAALAMIFTPVFTSGLSVLPPHLYAHGSAVLGSLQQVAAAAGTAVVISVMAGRTAAAAADGASGTAALATGAQWGFGVGAVLAVGAVVISFFVRTPKVDPHGDHHGASHDSDDSLAAAEPQHAEQ</sequence>
<feature type="transmembrane region" description="Helical" evidence="9">
    <location>
        <begin position="458"/>
        <end position="480"/>
    </location>
</feature>
<comment type="similarity">
    <text evidence="2">Belongs to the major facilitator superfamily. EmrB family.</text>
</comment>
<evidence type="ECO:0000256" key="3">
    <source>
        <dbReference type="ARBA" id="ARBA00022448"/>
    </source>
</evidence>
<dbReference type="Pfam" id="PF07690">
    <property type="entry name" value="MFS_1"/>
    <property type="match status" value="1"/>
</dbReference>
<dbReference type="Gene3D" id="1.20.1250.20">
    <property type="entry name" value="MFS general substrate transporter like domains"/>
    <property type="match status" value="1"/>
</dbReference>
<keyword evidence="12" id="KW-1185">Reference proteome</keyword>
<evidence type="ECO:0000313" key="11">
    <source>
        <dbReference type="EMBL" id="GAA2738268.1"/>
    </source>
</evidence>
<dbReference type="PRINTS" id="PR01036">
    <property type="entry name" value="TCRTETB"/>
</dbReference>
<dbReference type="PROSITE" id="PS50850">
    <property type="entry name" value="MFS"/>
    <property type="match status" value="1"/>
</dbReference>
<feature type="transmembrane region" description="Helical" evidence="9">
    <location>
        <begin position="99"/>
        <end position="119"/>
    </location>
</feature>
<feature type="transmembrane region" description="Helical" evidence="9">
    <location>
        <begin position="245"/>
        <end position="264"/>
    </location>
</feature>
<dbReference type="InterPro" id="IPR011701">
    <property type="entry name" value="MFS"/>
</dbReference>
<proteinExistence type="inferred from homology"/>
<dbReference type="Proteomes" id="UP001501326">
    <property type="component" value="Unassembled WGS sequence"/>
</dbReference>
<protein>
    <submittedName>
        <fullName evidence="11">DHA2 family efflux MFS transporter permease subunit</fullName>
    </submittedName>
</protein>
<evidence type="ECO:0000256" key="4">
    <source>
        <dbReference type="ARBA" id="ARBA00022475"/>
    </source>
</evidence>
<dbReference type="SUPFAM" id="SSF103473">
    <property type="entry name" value="MFS general substrate transporter"/>
    <property type="match status" value="1"/>
</dbReference>
<feature type="transmembrane region" description="Helical" evidence="9">
    <location>
        <begin position="318"/>
        <end position="341"/>
    </location>
</feature>
<feature type="compositionally biased region" description="Basic and acidic residues" evidence="8">
    <location>
        <begin position="487"/>
        <end position="499"/>
    </location>
</feature>
<feature type="transmembrane region" description="Helical" evidence="9">
    <location>
        <begin position="157"/>
        <end position="177"/>
    </location>
</feature>
<dbReference type="PANTHER" id="PTHR42718">
    <property type="entry name" value="MAJOR FACILITATOR SUPERFAMILY MULTIDRUG TRANSPORTER MFSC"/>
    <property type="match status" value="1"/>
</dbReference>
<keyword evidence="6 9" id="KW-1133">Transmembrane helix</keyword>
<evidence type="ECO:0000256" key="8">
    <source>
        <dbReference type="SAM" id="MobiDB-lite"/>
    </source>
</evidence>
<feature type="region of interest" description="Disordered" evidence="8">
    <location>
        <begin position="487"/>
        <end position="512"/>
    </location>
</feature>
<comment type="subcellular location">
    <subcellularLocation>
        <location evidence="1">Cell membrane</location>
        <topology evidence="1">Multi-pass membrane protein</topology>
    </subcellularLocation>
</comment>
<evidence type="ECO:0000256" key="6">
    <source>
        <dbReference type="ARBA" id="ARBA00022989"/>
    </source>
</evidence>
<feature type="transmembrane region" description="Helical" evidence="9">
    <location>
        <begin position="125"/>
        <end position="145"/>
    </location>
</feature>
<feature type="transmembrane region" description="Helical" evidence="9">
    <location>
        <begin position="284"/>
        <end position="312"/>
    </location>
</feature>
<feature type="transmembrane region" description="Helical" evidence="9">
    <location>
        <begin position="28"/>
        <end position="47"/>
    </location>
</feature>
<keyword evidence="4" id="KW-1003">Cell membrane</keyword>
<organism evidence="11 12">
    <name type="scientific">Pedococcus aerophilus</name>
    <dbReference type="NCBI Taxonomy" id="436356"/>
    <lineage>
        <taxon>Bacteria</taxon>
        <taxon>Bacillati</taxon>
        <taxon>Actinomycetota</taxon>
        <taxon>Actinomycetes</taxon>
        <taxon>Micrococcales</taxon>
        <taxon>Intrasporangiaceae</taxon>
        <taxon>Pedococcus</taxon>
    </lineage>
</organism>
<accession>A0ABN3UT88</accession>
<feature type="transmembrane region" description="Helical" evidence="9">
    <location>
        <begin position="353"/>
        <end position="373"/>
    </location>
</feature>
<dbReference type="EMBL" id="BAAARN010000003">
    <property type="protein sequence ID" value="GAA2738268.1"/>
    <property type="molecule type" value="Genomic_DNA"/>
</dbReference>